<organism evidence="2 3">
    <name type="scientific">Puccinia sorghi</name>
    <dbReference type="NCBI Taxonomy" id="27349"/>
    <lineage>
        <taxon>Eukaryota</taxon>
        <taxon>Fungi</taxon>
        <taxon>Dikarya</taxon>
        <taxon>Basidiomycota</taxon>
        <taxon>Pucciniomycotina</taxon>
        <taxon>Pucciniomycetes</taxon>
        <taxon>Pucciniales</taxon>
        <taxon>Pucciniaceae</taxon>
        <taxon>Puccinia</taxon>
    </lineage>
</organism>
<keyword evidence="1" id="KW-0472">Membrane</keyword>
<dbReference type="EMBL" id="LAVV01001043">
    <property type="protein sequence ID" value="KNZ63847.1"/>
    <property type="molecule type" value="Genomic_DNA"/>
</dbReference>
<protein>
    <submittedName>
        <fullName evidence="2">Uncharacterized protein</fullName>
    </submittedName>
</protein>
<dbReference type="VEuPathDB" id="FungiDB:VP01_1093g1"/>
<reference evidence="2 3" key="1">
    <citation type="submission" date="2015-08" db="EMBL/GenBank/DDBJ databases">
        <title>Next Generation Sequencing and Analysis of the Genome of Puccinia sorghi L Schw, the Causal Agent of Maize Common Rust.</title>
        <authorList>
            <person name="Rochi L."/>
            <person name="Burguener G."/>
            <person name="Darino M."/>
            <person name="Turjanski A."/>
            <person name="Kreff E."/>
            <person name="Dieguez M.J."/>
            <person name="Sacco F."/>
        </authorList>
    </citation>
    <scope>NUCLEOTIDE SEQUENCE [LARGE SCALE GENOMIC DNA]</scope>
    <source>
        <strain evidence="2 3">RO10H11247</strain>
    </source>
</reference>
<gene>
    <name evidence="2" type="ORF">VP01_1093g1</name>
</gene>
<feature type="transmembrane region" description="Helical" evidence="1">
    <location>
        <begin position="441"/>
        <end position="466"/>
    </location>
</feature>
<evidence type="ECO:0000313" key="3">
    <source>
        <dbReference type="Proteomes" id="UP000037035"/>
    </source>
</evidence>
<sequence length="853" mass="98909">MIEISLSTRAPRMEMGNHLFPHWSENLMNNVPKVIEEESGTSTKVALLYPSSISACIFYQISQSCLIIIPAGLTKPPKNFKSEQFFLHNFNWNFSFFLLFVTKIKKDDVTFIYLSTFKLLIVQFFGKKRGSKKSQSEMIKSMGNKSEPIKFDNTYFFIFTLRLPGSILKLPLKFKFGQLTAFPHPRLGQEILCLHCTGKIRFHYSWVVWWRKPNSVPPLLCQSPTNPSMNYMFYWSWMIWRRNYLPRFLNRADTLCIVHGSREEKKSSFSVGLPLLRTNKKSRKGASLPFPSLNSDSDFFGRNGIRKRWHSNYLLLPALNSFLSVAGLSSNMRSANILENIILISGQHFWSYNKNENMGFNMRPTLFGSANHYILRWYGGIFFINFFGGQRIQWPSLFFLKKISIGFVKYDKSTIRNQADEKLVLKMVDFWKPSMRIFNKIPLLGILIFFTCISMDLVIFDIYPLIGGIKYPQIHLSNAFPKKFSSNCKGFQNQKKLNICSQTWIPQPNNSLQPNHESTIISTQAGPQSSNYLIMMFDSETPGDHFWHFHGKCHCRGVPLKMGSVLEVIGDNSLNIIISSPVTFSNGRYISTKHKELIKKKDYRAMKISNHQGTIYGTSKCHKSSETNLMYVWMHCTIHVYFNLDYDDQLKFKWKDITKLKLTPRNFLFQFSELIRKIFSPCGNDLNSFLKKTIIKMHLFLIQNIQKVIQSVKKFVKDNSWCIVFTKDKQGIAFPELNCSSTKQFQIQMYDYPMTLHIEIGESMLLYLISTRLGGRQNSTIDVNYPEFLKVKSHSDLSPTNVLALSKSLPKVGMVKKHNSKLVEFIISNRKSIFQVVKEMNEFKQGRFSGKKS</sequence>
<keyword evidence="3" id="KW-1185">Reference proteome</keyword>
<dbReference type="Proteomes" id="UP000037035">
    <property type="component" value="Unassembled WGS sequence"/>
</dbReference>
<evidence type="ECO:0000313" key="2">
    <source>
        <dbReference type="EMBL" id="KNZ63847.1"/>
    </source>
</evidence>
<comment type="caution">
    <text evidence="2">The sequence shown here is derived from an EMBL/GenBank/DDBJ whole genome shotgun (WGS) entry which is preliminary data.</text>
</comment>
<keyword evidence="1" id="KW-1133">Transmembrane helix</keyword>
<name>A0A0L6VTB8_9BASI</name>
<keyword evidence="1" id="KW-0812">Transmembrane</keyword>
<accession>A0A0L6VTB8</accession>
<dbReference type="AlphaFoldDB" id="A0A0L6VTB8"/>
<evidence type="ECO:0000256" key="1">
    <source>
        <dbReference type="SAM" id="Phobius"/>
    </source>
</evidence>
<proteinExistence type="predicted"/>